<accession>A0ABD0YFY4</accession>
<keyword evidence="1" id="KW-0862">Zinc</keyword>
<dbReference type="Gene3D" id="2.60.120.920">
    <property type="match status" value="1"/>
</dbReference>
<evidence type="ECO:0008006" key="7">
    <source>
        <dbReference type="Google" id="ProtNLM"/>
    </source>
</evidence>
<dbReference type="EMBL" id="JBFDAA010000008">
    <property type="protein sequence ID" value="KAL1130116.1"/>
    <property type="molecule type" value="Genomic_DNA"/>
</dbReference>
<evidence type="ECO:0000259" key="4">
    <source>
        <dbReference type="PROSITE" id="PS50188"/>
    </source>
</evidence>
<dbReference type="GO" id="GO:0008270">
    <property type="term" value="F:zinc ion binding"/>
    <property type="evidence" value="ECO:0007669"/>
    <property type="project" value="UniProtKB-KW"/>
</dbReference>
<dbReference type="InterPro" id="IPR013087">
    <property type="entry name" value="Znf_C2H2_type"/>
</dbReference>
<feature type="domain" description="B30.2/SPRY" evidence="4">
    <location>
        <begin position="470"/>
        <end position="618"/>
    </location>
</feature>
<proteinExistence type="predicted"/>
<feature type="domain" description="C2H2-type" evidence="3">
    <location>
        <begin position="419"/>
        <end position="447"/>
    </location>
</feature>
<reference evidence="5 6" key="1">
    <citation type="submission" date="2024-07" db="EMBL/GenBank/DDBJ databases">
        <title>Chromosome-level genome assembly of the water stick insect Ranatra chinensis (Heteroptera: Nepidae).</title>
        <authorList>
            <person name="Liu X."/>
        </authorList>
    </citation>
    <scope>NUCLEOTIDE SEQUENCE [LARGE SCALE GENOMIC DNA]</scope>
    <source>
        <strain evidence="5">Cailab_2021Rc</strain>
        <tissue evidence="5">Muscle</tissue>
    </source>
</reference>
<dbReference type="SMART" id="SM00355">
    <property type="entry name" value="ZnF_C2H2"/>
    <property type="match status" value="3"/>
</dbReference>
<protein>
    <recommendedName>
        <fullName evidence="7">B30.2/SPRY domain-containing protein</fullName>
    </recommendedName>
</protein>
<sequence length="618" mass="68794">MLHGMSLNWRMTPIHSPSSKLSSQIGFIGTVTCPRENECATTDHIREGSSSDVLHAESIIEEDPFRAVCTTSSKLVRSFTYTVQPVCPVMFEALPVRRATRHKAKIHGIVESHTDESQEFKPQAIFGSKLDVNDVNLPGPSSLKGTKETFNGVSEETISKVKKENDIDSEGNTSPQSALNLLVSTWQSEESKDLSLSPDRLKKMGVVNNSAFCDICCKEYCNKYFLRTHKQKCHGILVSEKDEKNTSSSNGWKVNQSVPLNLILRDTSKDDAESDDIGDCQTNSENNANRFTKNNYEQGHGGRKSLNHLDAGQINKNLEDSPKYRTSHDKNGVTPDISEKEPISETSKINSGTIKVNQNSFSENFICEVCNKDLGQATLLEGHILKEHPLLLDEISNNHLLSNDESSNFQVAHSNANLYTCSKCQKSCSSFNMLEQHLNEHHQSDLKYQTKQGGENIDFSGQQIYNYFVMSRRNLLMKPILRYPCGDSDSSMDLDPVEEEWSCVNDIVATNGQILEYVGHGRTILDVGFAQARDPLTPTSHYFEIEIIDPGENCYIAIGLTCKDYPKNRHPGWDEGSVAYHADDGKIFAGSEVGENFGPKCHKGDVLGCGISFSSYHV</sequence>
<dbReference type="PANTHER" id="PTHR21190">
    <property type="entry name" value="GH10077P"/>
    <property type="match status" value="1"/>
</dbReference>
<gene>
    <name evidence="5" type="ORF">AAG570_013055</name>
</gene>
<dbReference type="InterPro" id="IPR036236">
    <property type="entry name" value="Znf_C2H2_sf"/>
</dbReference>
<comment type="caution">
    <text evidence="5">The sequence shown here is derived from an EMBL/GenBank/DDBJ whole genome shotgun (WGS) entry which is preliminary data.</text>
</comment>
<keyword evidence="1" id="KW-0863">Zinc-finger</keyword>
<dbReference type="AlphaFoldDB" id="A0ABD0YFY4"/>
<dbReference type="PROSITE" id="PS50157">
    <property type="entry name" value="ZINC_FINGER_C2H2_2"/>
    <property type="match status" value="1"/>
</dbReference>
<feature type="compositionally biased region" description="Basic and acidic residues" evidence="2">
    <location>
        <begin position="317"/>
        <end position="343"/>
    </location>
</feature>
<evidence type="ECO:0000256" key="1">
    <source>
        <dbReference type="PROSITE-ProRule" id="PRU00042"/>
    </source>
</evidence>
<dbReference type="Proteomes" id="UP001558652">
    <property type="component" value="Unassembled WGS sequence"/>
</dbReference>
<dbReference type="PROSITE" id="PS50188">
    <property type="entry name" value="B302_SPRY"/>
    <property type="match status" value="1"/>
</dbReference>
<dbReference type="Pfam" id="PF00622">
    <property type="entry name" value="SPRY"/>
    <property type="match status" value="1"/>
</dbReference>
<dbReference type="PANTHER" id="PTHR21190:SF1">
    <property type="entry name" value="GH10077P"/>
    <property type="match status" value="1"/>
</dbReference>
<name>A0ABD0YFY4_9HEMI</name>
<dbReference type="SUPFAM" id="SSF57667">
    <property type="entry name" value="beta-beta-alpha zinc fingers"/>
    <property type="match status" value="1"/>
</dbReference>
<dbReference type="Gene3D" id="3.30.160.60">
    <property type="entry name" value="Classic Zinc Finger"/>
    <property type="match status" value="1"/>
</dbReference>
<dbReference type="InterPro" id="IPR013320">
    <property type="entry name" value="ConA-like_dom_sf"/>
</dbReference>
<evidence type="ECO:0000313" key="5">
    <source>
        <dbReference type="EMBL" id="KAL1130116.1"/>
    </source>
</evidence>
<keyword evidence="6" id="KW-1185">Reference proteome</keyword>
<dbReference type="SUPFAM" id="SSF49899">
    <property type="entry name" value="Concanavalin A-like lectins/glucanases"/>
    <property type="match status" value="1"/>
</dbReference>
<dbReference type="PROSITE" id="PS00028">
    <property type="entry name" value="ZINC_FINGER_C2H2_1"/>
    <property type="match status" value="3"/>
</dbReference>
<evidence type="ECO:0000313" key="6">
    <source>
        <dbReference type="Proteomes" id="UP001558652"/>
    </source>
</evidence>
<keyword evidence="1" id="KW-0479">Metal-binding</keyword>
<dbReference type="InterPro" id="IPR003877">
    <property type="entry name" value="SPRY_dom"/>
</dbReference>
<dbReference type="InterPro" id="IPR001870">
    <property type="entry name" value="B30.2/SPRY"/>
</dbReference>
<feature type="region of interest" description="Disordered" evidence="2">
    <location>
        <begin position="272"/>
        <end position="346"/>
    </location>
</feature>
<feature type="compositionally biased region" description="Polar residues" evidence="2">
    <location>
        <begin position="280"/>
        <end position="297"/>
    </location>
</feature>
<dbReference type="InterPro" id="IPR043136">
    <property type="entry name" value="B30.2/SPRY_sf"/>
</dbReference>
<organism evidence="5 6">
    <name type="scientific">Ranatra chinensis</name>
    <dbReference type="NCBI Taxonomy" id="642074"/>
    <lineage>
        <taxon>Eukaryota</taxon>
        <taxon>Metazoa</taxon>
        <taxon>Ecdysozoa</taxon>
        <taxon>Arthropoda</taxon>
        <taxon>Hexapoda</taxon>
        <taxon>Insecta</taxon>
        <taxon>Pterygota</taxon>
        <taxon>Neoptera</taxon>
        <taxon>Paraneoptera</taxon>
        <taxon>Hemiptera</taxon>
        <taxon>Heteroptera</taxon>
        <taxon>Panheteroptera</taxon>
        <taxon>Nepomorpha</taxon>
        <taxon>Nepidae</taxon>
        <taxon>Ranatrinae</taxon>
        <taxon>Ranatra</taxon>
    </lineage>
</organism>
<evidence type="ECO:0000256" key="2">
    <source>
        <dbReference type="SAM" id="MobiDB-lite"/>
    </source>
</evidence>
<evidence type="ECO:0000259" key="3">
    <source>
        <dbReference type="PROSITE" id="PS50157"/>
    </source>
</evidence>